<evidence type="ECO:0000256" key="1">
    <source>
        <dbReference type="SAM" id="MobiDB-lite"/>
    </source>
</evidence>
<feature type="compositionally biased region" description="Polar residues" evidence="1">
    <location>
        <begin position="326"/>
        <end position="345"/>
    </location>
</feature>
<feature type="region of interest" description="Disordered" evidence="1">
    <location>
        <begin position="246"/>
        <end position="345"/>
    </location>
</feature>
<dbReference type="OrthoDB" id="255785at2"/>
<reference evidence="2 3" key="1">
    <citation type="submission" date="2019-02" db="EMBL/GenBank/DDBJ databases">
        <title>Deep-cultivation of Planctomycetes and their phenomic and genomic characterization uncovers novel biology.</title>
        <authorList>
            <person name="Wiegand S."/>
            <person name="Jogler M."/>
            <person name="Boedeker C."/>
            <person name="Pinto D."/>
            <person name="Vollmers J."/>
            <person name="Rivas-Marin E."/>
            <person name="Kohn T."/>
            <person name="Peeters S.H."/>
            <person name="Heuer A."/>
            <person name="Rast P."/>
            <person name="Oberbeckmann S."/>
            <person name="Bunk B."/>
            <person name="Jeske O."/>
            <person name="Meyerdierks A."/>
            <person name="Storesund J.E."/>
            <person name="Kallscheuer N."/>
            <person name="Luecker S."/>
            <person name="Lage O.M."/>
            <person name="Pohl T."/>
            <person name="Merkel B.J."/>
            <person name="Hornburger P."/>
            <person name="Mueller R.-W."/>
            <person name="Bruemmer F."/>
            <person name="Labrenz M."/>
            <person name="Spormann A.M."/>
            <person name="Op Den Camp H."/>
            <person name="Overmann J."/>
            <person name="Amann R."/>
            <person name="Jetten M.S.M."/>
            <person name="Mascher T."/>
            <person name="Medema M.H."/>
            <person name="Devos D.P."/>
            <person name="Kaster A.-K."/>
            <person name="Ovreas L."/>
            <person name="Rohde M."/>
            <person name="Galperin M.Y."/>
            <person name="Jogler C."/>
        </authorList>
    </citation>
    <scope>NUCLEOTIDE SEQUENCE [LARGE SCALE GENOMIC DNA]</scope>
    <source>
        <strain evidence="2 3">Pla52n</strain>
    </source>
</reference>
<feature type="compositionally biased region" description="Polar residues" evidence="1">
    <location>
        <begin position="139"/>
        <end position="148"/>
    </location>
</feature>
<dbReference type="AlphaFoldDB" id="A0A5C6A224"/>
<accession>A0A5C6A224</accession>
<gene>
    <name evidence="2" type="ORF">Pla52n_59970</name>
</gene>
<organism evidence="2 3">
    <name type="scientific">Stieleria varia</name>
    <dbReference type="NCBI Taxonomy" id="2528005"/>
    <lineage>
        <taxon>Bacteria</taxon>
        <taxon>Pseudomonadati</taxon>
        <taxon>Planctomycetota</taxon>
        <taxon>Planctomycetia</taxon>
        <taxon>Pirellulales</taxon>
        <taxon>Pirellulaceae</taxon>
        <taxon>Stieleria</taxon>
    </lineage>
</organism>
<feature type="compositionally biased region" description="Polar residues" evidence="1">
    <location>
        <begin position="198"/>
        <end position="212"/>
    </location>
</feature>
<evidence type="ECO:0000313" key="2">
    <source>
        <dbReference type="EMBL" id="TWT93337.1"/>
    </source>
</evidence>
<dbReference type="Proteomes" id="UP000320176">
    <property type="component" value="Unassembled WGS sequence"/>
</dbReference>
<keyword evidence="3" id="KW-1185">Reference proteome</keyword>
<dbReference type="PROSITE" id="PS51257">
    <property type="entry name" value="PROKAR_LIPOPROTEIN"/>
    <property type="match status" value="1"/>
</dbReference>
<feature type="region of interest" description="Disordered" evidence="1">
    <location>
        <begin position="135"/>
        <end position="217"/>
    </location>
</feature>
<sequence>MHQLIQRSGSPALRNMCAMGMLALLATGCRQTTGVTPGSPLTPVSPMVPSGMLSPIQPTSAIGPMGGATRVPPPSTGSYTVPNNYMGGQASLAPSSNYAPQYQTNDGWRGDAVSPASASDFGTVGSGVQPAGGAAFSNGMGNSSQPNMYSPDAYGNNNGSMVPNNISDQNNSLGRPRTGGMQVIDLTNAPPPPGYRSSYGNDPQYNSPQFNSAPPIHYGAGQAGSAFGGAAINGTTINGPSSNGTVYSTPGILPPLQSTAPGFAPSGNAAPLSGANDLPDPRMQADAGYNTNSLSGNQAFADATQMNDYGASDPVDRTAMGLPTTAPVSQQQRSNLQWRSPSPRF</sequence>
<proteinExistence type="predicted"/>
<dbReference type="RefSeq" id="WP_146522943.1">
    <property type="nucleotide sequence ID" value="NZ_CP151726.1"/>
</dbReference>
<protein>
    <submittedName>
        <fullName evidence="2">Uncharacterized protein</fullName>
    </submittedName>
</protein>
<dbReference type="EMBL" id="SJPN01000009">
    <property type="protein sequence ID" value="TWT93337.1"/>
    <property type="molecule type" value="Genomic_DNA"/>
</dbReference>
<feature type="compositionally biased region" description="Polar residues" evidence="1">
    <location>
        <begin position="289"/>
        <end position="298"/>
    </location>
</feature>
<comment type="caution">
    <text evidence="2">The sequence shown here is derived from an EMBL/GenBank/DDBJ whole genome shotgun (WGS) entry which is preliminary data.</text>
</comment>
<evidence type="ECO:0000313" key="3">
    <source>
        <dbReference type="Proteomes" id="UP000320176"/>
    </source>
</evidence>
<name>A0A5C6A224_9BACT</name>
<feature type="compositionally biased region" description="Polar residues" evidence="1">
    <location>
        <begin position="155"/>
        <end position="173"/>
    </location>
</feature>